<dbReference type="PROSITE" id="PS01049">
    <property type="entry name" value="YJEF_C_1"/>
    <property type="match status" value="1"/>
</dbReference>
<feature type="binding site" evidence="6">
    <location>
        <position position="162"/>
    </location>
    <ligand>
        <name>(6S)-NADPHX</name>
        <dbReference type="ChEBI" id="CHEBI:64076"/>
    </ligand>
</feature>
<feature type="binding site" evidence="6">
    <location>
        <position position="46"/>
    </location>
    <ligand>
        <name>(6S)-NADPHX</name>
        <dbReference type="ChEBI" id="CHEBI:64076"/>
    </ligand>
</feature>
<dbReference type="InterPro" id="IPR029056">
    <property type="entry name" value="Ribokinase-like"/>
</dbReference>
<comment type="similarity">
    <text evidence="6">Belongs to the NnrD/CARKD family.</text>
</comment>
<dbReference type="SUPFAM" id="SSF53613">
    <property type="entry name" value="Ribokinase-like"/>
    <property type="match status" value="1"/>
</dbReference>
<dbReference type="GO" id="GO:0052856">
    <property type="term" value="F:NAD(P)HX epimerase activity"/>
    <property type="evidence" value="ECO:0007669"/>
    <property type="project" value="TreeGrafter"/>
</dbReference>
<name>A0A0R1ZF34_9LACO</name>
<dbReference type="GO" id="GO:0046496">
    <property type="term" value="P:nicotinamide nucleotide metabolic process"/>
    <property type="evidence" value="ECO:0007669"/>
    <property type="project" value="UniProtKB-UniRule"/>
</dbReference>
<dbReference type="GO" id="GO:0110051">
    <property type="term" value="P:metabolite repair"/>
    <property type="evidence" value="ECO:0007669"/>
    <property type="project" value="TreeGrafter"/>
</dbReference>
<proteinExistence type="inferred from homology"/>
<keyword evidence="2 6" id="KW-0067">ATP-binding</keyword>
<comment type="subunit">
    <text evidence="6">Homotetramer.</text>
</comment>
<dbReference type="Gene3D" id="3.40.1190.20">
    <property type="match status" value="1"/>
</dbReference>
<dbReference type="EC" id="4.2.1.136" evidence="6"/>
<evidence type="ECO:0000256" key="3">
    <source>
        <dbReference type="ARBA" id="ARBA00022857"/>
    </source>
</evidence>
<keyword evidence="1 6" id="KW-0547">Nucleotide-binding</keyword>
<evidence type="ECO:0000256" key="2">
    <source>
        <dbReference type="ARBA" id="ARBA00022840"/>
    </source>
</evidence>
<comment type="cofactor">
    <cofactor evidence="6">
        <name>Mg(2+)</name>
        <dbReference type="ChEBI" id="CHEBI:18420"/>
    </cofactor>
</comment>
<evidence type="ECO:0000259" key="7">
    <source>
        <dbReference type="PROSITE" id="PS51383"/>
    </source>
</evidence>
<dbReference type="STRING" id="1423820.FC64_GL000643"/>
<dbReference type="Pfam" id="PF01256">
    <property type="entry name" value="Carb_kinase"/>
    <property type="match status" value="1"/>
</dbReference>
<dbReference type="InterPro" id="IPR000631">
    <property type="entry name" value="CARKD"/>
</dbReference>
<accession>A0A0R1ZF34</accession>
<dbReference type="PROSITE" id="PS01050">
    <property type="entry name" value="YJEF_C_2"/>
    <property type="match status" value="1"/>
</dbReference>
<feature type="binding site" evidence="6">
    <location>
        <begin position="197"/>
        <end position="201"/>
    </location>
    <ligand>
        <name>AMP</name>
        <dbReference type="ChEBI" id="CHEBI:456215"/>
    </ligand>
</feature>
<dbReference type="Proteomes" id="UP000051291">
    <property type="component" value="Unassembled WGS sequence"/>
</dbReference>
<feature type="domain" description="YjeF C-terminal" evidence="7">
    <location>
        <begin position="11"/>
        <end position="285"/>
    </location>
</feature>
<keyword evidence="9" id="KW-1185">Reference proteome</keyword>
<dbReference type="AlphaFoldDB" id="A0A0R1ZF34"/>
<dbReference type="GO" id="GO:0016301">
    <property type="term" value="F:kinase activity"/>
    <property type="evidence" value="ECO:0007669"/>
    <property type="project" value="UniProtKB-KW"/>
</dbReference>
<dbReference type="PANTHER" id="PTHR12592">
    <property type="entry name" value="ATP-DEPENDENT (S)-NAD(P)H-HYDRATE DEHYDRATASE FAMILY MEMBER"/>
    <property type="match status" value="1"/>
</dbReference>
<evidence type="ECO:0000256" key="6">
    <source>
        <dbReference type="HAMAP-Rule" id="MF_01965"/>
    </source>
</evidence>
<keyword evidence="5 6" id="KW-0456">Lyase</keyword>
<evidence type="ECO:0000256" key="1">
    <source>
        <dbReference type="ARBA" id="ARBA00022741"/>
    </source>
</evidence>
<sequence length="287" mass="30767">MKRGIYMQSITVEILKKVIHNRPQNSFKGTFGKVLIVGGNSNMGGAAIMAGSAAVHTGAGLVTIATANENLTAVHTSVPEAMFVDYCDDKQFVSLINEVDVIVLGPGLGNNQTAGRVVKTVFTNVKSGQKLIIDGSAITLLAQNLSLKSVLPTAADLIFTPHQMEWQRLSGILIADQNDVQRNQQAQQALNATVILKKHHSELYFPDGEVYQLLAGNAAMATGGMGDTLTGILAAFIAQFKEPLGEVIQAAVYMHSKIADELAKSHYVVLPTDIINNLQGFMKKYCG</sequence>
<feature type="binding site" evidence="6">
    <location>
        <position position="227"/>
    </location>
    <ligand>
        <name>(6S)-NADPHX</name>
        <dbReference type="ChEBI" id="CHEBI:64076"/>
    </ligand>
</feature>
<comment type="catalytic activity">
    <reaction evidence="6">
        <text>(6S)-NADPHX + ADP = AMP + phosphate + NADPH + H(+)</text>
        <dbReference type="Rhea" id="RHEA:32235"/>
        <dbReference type="ChEBI" id="CHEBI:15378"/>
        <dbReference type="ChEBI" id="CHEBI:43474"/>
        <dbReference type="ChEBI" id="CHEBI:57783"/>
        <dbReference type="ChEBI" id="CHEBI:64076"/>
        <dbReference type="ChEBI" id="CHEBI:456215"/>
        <dbReference type="ChEBI" id="CHEBI:456216"/>
        <dbReference type="EC" id="4.2.1.136"/>
    </reaction>
</comment>
<dbReference type="PROSITE" id="PS51383">
    <property type="entry name" value="YJEF_C_3"/>
    <property type="match status" value="1"/>
</dbReference>
<comment type="caution">
    <text evidence="8">The sequence shown here is derived from an EMBL/GenBank/DDBJ whole genome shotgun (WGS) entry which is preliminary data.</text>
</comment>
<protein>
    <recommendedName>
        <fullName evidence="6">ADP-dependent (S)-NAD(P)H-hydrate dehydratase</fullName>
        <ecNumber evidence="6">4.2.1.136</ecNumber>
    </recommendedName>
    <alternativeName>
        <fullName evidence="6">ADP-dependent NAD(P)HX dehydratase</fullName>
    </alternativeName>
</protein>
<keyword evidence="4 6" id="KW-0520">NAD</keyword>
<evidence type="ECO:0000256" key="5">
    <source>
        <dbReference type="ARBA" id="ARBA00023239"/>
    </source>
</evidence>
<comment type="function">
    <text evidence="6">Catalyzes the dehydration of the S-form of NAD(P)HX at the expense of ADP, which is converted to AMP. Together with NAD(P)HX epimerase, which catalyzes the epimerization of the S- and R-forms, the enzyme allows the repair of both epimers of NAD(P)HX, a damaged form of NAD(P)H that is a result of enzymatic or heat-dependent hydration.</text>
</comment>
<dbReference type="CDD" id="cd01171">
    <property type="entry name" value="YXKO-related"/>
    <property type="match status" value="1"/>
</dbReference>
<dbReference type="PANTHER" id="PTHR12592:SF0">
    <property type="entry name" value="ATP-DEPENDENT (S)-NAD(P)H-HYDRATE DEHYDRATASE"/>
    <property type="match status" value="1"/>
</dbReference>
<gene>
    <name evidence="6" type="primary">nnrD</name>
    <name evidence="8" type="ORF">FC64_GL000643</name>
</gene>
<dbReference type="NCBIfam" id="TIGR00196">
    <property type="entry name" value="yjeF_cterm"/>
    <property type="match status" value="1"/>
</dbReference>
<keyword evidence="3 6" id="KW-0521">NADP</keyword>
<comment type="catalytic activity">
    <reaction evidence="6">
        <text>(6S)-NADHX + ADP = AMP + phosphate + NADH + H(+)</text>
        <dbReference type="Rhea" id="RHEA:32223"/>
        <dbReference type="ChEBI" id="CHEBI:15378"/>
        <dbReference type="ChEBI" id="CHEBI:43474"/>
        <dbReference type="ChEBI" id="CHEBI:57945"/>
        <dbReference type="ChEBI" id="CHEBI:64074"/>
        <dbReference type="ChEBI" id="CHEBI:456215"/>
        <dbReference type="ChEBI" id="CHEBI:456216"/>
        <dbReference type="EC" id="4.2.1.136"/>
    </reaction>
</comment>
<reference evidence="8 9" key="1">
    <citation type="journal article" date="2015" name="Genome Announc.">
        <title>Expanding the biotechnology potential of lactobacilli through comparative genomics of 213 strains and associated genera.</title>
        <authorList>
            <person name="Sun Z."/>
            <person name="Harris H.M."/>
            <person name="McCann A."/>
            <person name="Guo C."/>
            <person name="Argimon S."/>
            <person name="Zhang W."/>
            <person name="Yang X."/>
            <person name="Jeffery I.B."/>
            <person name="Cooney J.C."/>
            <person name="Kagawa T.F."/>
            <person name="Liu W."/>
            <person name="Song Y."/>
            <person name="Salvetti E."/>
            <person name="Wrobel A."/>
            <person name="Rasinkangas P."/>
            <person name="Parkhill J."/>
            <person name="Rea M.C."/>
            <person name="O'Sullivan O."/>
            <person name="Ritari J."/>
            <person name="Douillard F.P."/>
            <person name="Paul Ross R."/>
            <person name="Yang R."/>
            <person name="Briner A.E."/>
            <person name="Felis G.E."/>
            <person name="de Vos W.M."/>
            <person name="Barrangou R."/>
            <person name="Klaenhammer T.R."/>
            <person name="Caufield P.W."/>
            <person name="Cui Y."/>
            <person name="Zhang H."/>
            <person name="O'Toole P.W."/>
        </authorList>
    </citation>
    <scope>NUCLEOTIDE SEQUENCE [LARGE SCALE GENOMIC DNA]</scope>
    <source>
        <strain evidence="8 9">DSM 20653</strain>
    </source>
</reference>
<dbReference type="GO" id="GO:0052855">
    <property type="term" value="F:ADP-dependent NAD(P)H-hydrate dehydratase activity"/>
    <property type="evidence" value="ECO:0007669"/>
    <property type="project" value="UniProtKB-UniRule"/>
</dbReference>
<keyword evidence="8" id="KW-0808">Transferase</keyword>
<dbReference type="InterPro" id="IPR017953">
    <property type="entry name" value="Carbohydrate_kinase_pred_CS"/>
</dbReference>
<keyword evidence="8" id="KW-0418">Kinase</keyword>
<dbReference type="GO" id="GO:0005524">
    <property type="term" value="F:ATP binding"/>
    <property type="evidence" value="ECO:0007669"/>
    <property type="project" value="UniProtKB-KW"/>
</dbReference>
<evidence type="ECO:0000313" key="9">
    <source>
        <dbReference type="Proteomes" id="UP000051291"/>
    </source>
</evidence>
<organism evidence="8 9">
    <name type="scientific">Ligilactobacillus araffinosus DSM 20653</name>
    <dbReference type="NCBI Taxonomy" id="1423820"/>
    <lineage>
        <taxon>Bacteria</taxon>
        <taxon>Bacillati</taxon>
        <taxon>Bacillota</taxon>
        <taxon>Bacilli</taxon>
        <taxon>Lactobacillales</taxon>
        <taxon>Lactobacillaceae</taxon>
        <taxon>Ligilactobacillus</taxon>
    </lineage>
</organism>
<feature type="binding site" evidence="6">
    <location>
        <position position="226"/>
    </location>
    <ligand>
        <name>AMP</name>
        <dbReference type="ChEBI" id="CHEBI:456215"/>
    </ligand>
</feature>
<dbReference type="HAMAP" id="MF_01965">
    <property type="entry name" value="NADHX_dehydratase"/>
    <property type="match status" value="1"/>
</dbReference>
<evidence type="ECO:0000256" key="4">
    <source>
        <dbReference type="ARBA" id="ARBA00023027"/>
    </source>
</evidence>
<feature type="binding site" evidence="6">
    <location>
        <position position="107"/>
    </location>
    <ligand>
        <name>(6S)-NADPHX</name>
        <dbReference type="ChEBI" id="CHEBI:64076"/>
    </ligand>
</feature>
<evidence type="ECO:0000313" key="8">
    <source>
        <dbReference type="EMBL" id="KRM53358.1"/>
    </source>
</evidence>
<dbReference type="EMBL" id="AYYZ01000004">
    <property type="protein sequence ID" value="KRM53358.1"/>
    <property type="molecule type" value="Genomic_DNA"/>
</dbReference>
<dbReference type="PATRIC" id="fig|1423820.4.peg.652"/>